<evidence type="ECO:0000256" key="1">
    <source>
        <dbReference type="ARBA" id="ARBA00004771"/>
    </source>
</evidence>
<keyword evidence="16" id="KW-1185">Reference proteome</keyword>
<evidence type="ECO:0000256" key="9">
    <source>
        <dbReference type="ARBA" id="ARBA00023315"/>
    </source>
</evidence>
<proteinExistence type="inferred from homology"/>
<keyword evidence="7 11" id="KW-0319">Glycerol metabolism</keyword>
<dbReference type="GO" id="GO:0016746">
    <property type="term" value="F:acyltransferase activity"/>
    <property type="evidence" value="ECO:0007669"/>
    <property type="project" value="UniProtKB-KW"/>
</dbReference>
<feature type="domain" description="O-acyltransferase WSD1-like N-terminal" evidence="13">
    <location>
        <begin position="4"/>
        <end position="285"/>
    </location>
</feature>
<comment type="catalytic activity">
    <reaction evidence="10 11">
        <text>an acyl-CoA + a 1,2-diacyl-sn-glycerol = a triacyl-sn-glycerol + CoA</text>
        <dbReference type="Rhea" id="RHEA:10868"/>
        <dbReference type="ChEBI" id="CHEBI:17815"/>
        <dbReference type="ChEBI" id="CHEBI:57287"/>
        <dbReference type="ChEBI" id="CHEBI:58342"/>
        <dbReference type="ChEBI" id="CHEBI:64615"/>
        <dbReference type="EC" id="2.3.1.20"/>
    </reaction>
</comment>
<dbReference type="PANTHER" id="PTHR31650">
    <property type="entry name" value="O-ACYLTRANSFERASE (WSD1-LIKE) FAMILY PROTEIN"/>
    <property type="match status" value="1"/>
</dbReference>
<sequence length="506" mass="53736">MRQLTPLDAQFLHAESATTAVHVAGVAVLDPSGAPDGRITRESLIGLLRERIHLAPALRLRLVSVPFGLDHPYWTEDPAFDVARHVHETTLPMPGDESQLAEAVARLHERRLDRRHPLWEMHLIQGLTGGRAALYAKVHHCAIDGVSGAETLAALLDLTPEPRTVEPPQEEARTTAPGLVTMLAGAVTRSATHPLRALRSLGRAVADLDAIPVAATLPGARLLAATTRVIRGETKTLPALPSLAAPRTPFNGPISAGRRFSYGSVPLADIRRVARTFGMSVNDVVMALCSSALRSWLKERGALPDRPLIAAVPVSVRTRDRAGVTVGNQISAMVAPMPTDVADPLERLRTAGAVMRTAKRRFAGSPSAWPSELTSMVPAPVTALATPALFRLAALGAPPVNLIVSNVPGPQFPLYLCGARLLGYYPMSVLSDATGGLSITCFSYDGSLDFGLVACPERVEDVWRLMGHLQEAMDELLELAGPAPAPAPAARPERAATGGPVEPSPV</sequence>
<evidence type="ECO:0000256" key="8">
    <source>
        <dbReference type="ARBA" id="ARBA00023098"/>
    </source>
</evidence>
<feature type="domain" description="O-acyltransferase WSD1 C-terminal" evidence="14">
    <location>
        <begin position="327"/>
        <end position="476"/>
    </location>
</feature>
<dbReference type="InterPro" id="IPR009721">
    <property type="entry name" value="O-acyltransferase_WSD1_C"/>
</dbReference>
<dbReference type="InterPro" id="IPR004255">
    <property type="entry name" value="O-acyltransferase_WSD1_N"/>
</dbReference>
<evidence type="ECO:0000256" key="10">
    <source>
        <dbReference type="ARBA" id="ARBA00048109"/>
    </source>
</evidence>
<reference evidence="16" key="1">
    <citation type="journal article" date="2019" name="Int. J. Syst. Evol. Microbiol.">
        <title>The Global Catalogue of Microorganisms (GCM) 10K type strain sequencing project: providing services to taxonomists for standard genome sequencing and annotation.</title>
        <authorList>
            <consortium name="The Broad Institute Genomics Platform"/>
            <consortium name="The Broad Institute Genome Sequencing Center for Infectious Disease"/>
            <person name="Wu L."/>
            <person name="Ma J."/>
        </authorList>
    </citation>
    <scope>NUCLEOTIDE SEQUENCE [LARGE SCALE GENOMIC DNA]</scope>
    <source>
        <strain evidence="16">TBRC 4489</strain>
    </source>
</reference>
<comment type="similarity">
    <text evidence="3 11">Belongs to the long-chain O-acyltransferase family.</text>
</comment>
<comment type="caution">
    <text evidence="15">The sequence shown here is derived from an EMBL/GenBank/DDBJ whole genome shotgun (WGS) entry which is preliminary data.</text>
</comment>
<dbReference type="InterPro" id="IPR045034">
    <property type="entry name" value="O-acyltransferase_WSD1-like"/>
</dbReference>
<evidence type="ECO:0000256" key="7">
    <source>
        <dbReference type="ARBA" id="ARBA00022798"/>
    </source>
</evidence>
<evidence type="ECO:0000259" key="14">
    <source>
        <dbReference type="Pfam" id="PF06974"/>
    </source>
</evidence>
<dbReference type="EMBL" id="JBHSBM010000005">
    <property type="protein sequence ID" value="MFC4056880.1"/>
    <property type="molecule type" value="Genomic_DNA"/>
</dbReference>
<keyword evidence="8 11" id="KW-0443">Lipid metabolism</keyword>
<accession>A0ABV8I4L4</accession>
<name>A0ABV8I4L4_9ACTN</name>
<evidence type="ECO:0000256" key="4">
    <source>
        <dbReference type="ARBA" id="ARBA00013244"/>
    </source>
</evidence>
<evidence type="ECO:0000259" key="13">
    <source>
        <dbReference type="Pfam" id="PF03007"/>
    </source>
</evidence>
<comment type="pathway">
    <text evidence="1 11">Glycerolipid metabolism; triacylglycerol biosynthesis.</text>
</comment>
<dbReference type="Gene3D" id="3.30.559.10">
    <property type="entry name" value="Chloramphenicol acetyltransferase-like domain"/>
    <property type="match status" value="1"/>
</dbReference>
<evidence type="ECO:0000256" key="6">
    <source>
        <dbReference type="ARBA" id="ARBA00022679"/>
    </source>
</evidence>
<dbReference type="Pfam" id="PF06974">
    <property type="entry name" value="WS_DGAT_C"/>
    <property type="match status" value="1"/>
</dbReference>
<evidence type="ECO:0000256" key="5">
    <source>
        <dbReference type="ARBA" id="ARBA00022516"/>
    </source>
</evidence>
<dbReference type="PANTHER" id="PTHR31650:SF1">
    <property type="entry name" value="WAX ESTER SYNTHASE_DIACYLGLYCEROL ACYLTRANSFERASE 4-RELATED"/>
    <property type="match status" value="1"/>
</dbReference>
<dbReference type="Proteomes" id="UP001595850">
    <property type="component" value="Unassembled WGS sequence"/>
</dbReference>
<feature type="region of interest" description="Disordered" evidence="12">
    <location>
        <begin position="482"/>
        <end position="506"/>
    </location>
</feature>
<keyword evidence="5 11" id="KW-0444">Lipid biosynthesis</keyword>
<evidence type="ECO:0000313" key="16">
    <source>
        <dbReference type="Proteomes" id="UP001595850"/>
    </source>
</evidence>
<dbReference type="InterPro" id="IPR023213">
    <property type="entry name" value="CAT-like_dom_sf"/>
</dbReference>
<evidence type="ECO:0000313" key="15">
    <source>
        <dbReference type="EMBL" id="MFC4056880.1"/>
    </source>
</evidence>
<protein>
    <recommendedName>
        <fullName evidence="4 11">Diacylglycerol O-acyltransferase</fullName>
        <ecNumber evidence="4 11">2.3.1.20</ecNumber>
    </recommendedName>
</protein>
<keyword evidence="6 11" id="KW-0808">Transferase</keyword>
<dbReference type="SUPFAM" id="SSF52777">
    <property type="entry name" value="CoA-dependent acyltransferases"/>
    <property type="match status" value="1"/>
</dbReference>
<dbReference type="InterPro" id="IPR014292">
    <property type="entry name" value="Acyl_transf_WS/DGAT"/>
</dbReference>
<organism evidence="15 16">
    <name type="scientific">Planomonospora corallina</name>
    <dbReference type="NCBI Taxonomy" id="1806052"/>
    <lineage>
        <taxon>Bacteria</taxon>
        <taxon>Bacillati</taxon>
        <taxon>Actinomycetota</taxon>
        <taxon>Actinomycetes</taxon>
        <taxon>Streptosporangiales</taxon>
        <taxon>Streptosporangiaceae</taxon>
        <taxon>Planomonospora</taxon>
    </lineage>
</organism>
<evidence type="ECO:0000256" key="3">
    <source>
        <dbReference type="ARBA" id="ARBA00009587"/>
    </source>
</evidence>
<evidence type="ECO:0000256" key="2">
    <source>
        <dbReference type="ARBA" id="ARBA00005189"/>
    </source>
</evidence>
<evidence type="ECO:0000256" key="11">
    <source>
        <dbReference type="RuleBase" id="RU361241"/>
    </source>
</evidence>
<dbReference type="NCBIfam" id="TIGR02946">
    <property type="entry name" value="acyl_WS_DGAT"/>
    <property type="match status" value="1"/>
</dbReference>
<dbReference type="Pfam" id="PF03007">
    <property type="entry name" value="WS_DGAT_cat"/>
    <property type="match status" value="1"/>
</dbReference>
<dbReference type="EC" id="2.3.1.20" evidence="4 11"/>
<gene>
    <name evidence="15" type="ORF">ACFOWE_01145</name>
</gene>
<dbReference type="RefSeq" id="WP_377284839.1">
    <property type="nucleotide sequence ID" value="NZ_JBHSBM010000005.1"/>
</dbReference>
<evidence type="ECO:0000256" key="12">
    <source>
        <dbReference type="SAM" id="MobiDB-lite"/>
    </source>
</evidence>
<keyword evidence="9 11" id="KW-0012">Acyltransferase</keyword>
<comment type="pathway">
    <text evidence="2">Lipid metabolism.</text>
</comment>